<dbReference type="NCBIfam" id="TIGR00097">
    <property type="entry name" value="HMP-P_kinase"/>
    <property type="match status" value="1"/>
</dbReference>
<evidence type="ECO:0000256" key="2">
    <source>
        <dbReference type="ARBA" id="ARBA00012135"/>
    </source>
</evidence>
<evidence type="ECO:0000259" key="8">
    <source>
        <dbReference type="Pfam" id="PF08543"/>
    </source>
</evidence>
<reference evidence="10" key="1">
    <citation type="submission" date="2016-10" db="EMBL/GenBank/DDBJ databases">
        <authorList>
            <person name="Varghese N."/>
            <person name="Submissions S."/>
        </authorList>
    </citation>
    <scope>NUCLEOTIDE SEQUENCE [LARGE SCALE GENOMIC DNA]</scope>
    <source>
        <strain evidence="10">DSM 17101</strain>
    </source>
</reference>
<dbReference type="SUPFAM" id="SSF53613">
    <property type="entry name" value="Ribokinase-like"/>
    <property type="match status" value="1"/>
</dbReference>
<keyword evidence="5 9" id="KW-0418">Kinase</keyword>
<keyword evidence="10" id="KW-1185">Reference proteome</keyword>
<sequence length="299" mass="30544">MNSKPLEPRPAACTVEGSRYVRVLSIAGSDSGGGAGIQADLKTFAALGCYGMTAITAITAQNTQGVRSIHGVPAAILRDQIDAVVEDIGVDAVKIGMLHAPEVAEVVADAIRRHALPHVVLDPVMVATSGDRLIAPDTVRVLVESLFPLAAVVTPNLDEAGMLLGRAIQDERAMDAAAQELLGLGAQAVLLKGGHLPGDALVDVLAERDHTPPLRMRSARISTRNGHGTGCTLSSAIAAHLALGSGLREAVAAAHAYVQAAITAGAPVRTGRGAGPLDHGHAPVAQRIHRDPAATGGAL</sequence>
<dbReference type="PANTHER" id="PTHR20858:SF17">
    <property type="entry name" value="HYDROXYMETHYLPYRIMIDINE_PHOSPHOMETHYLPYRIMIDINE KINASE THI20-RELATED"/>
    <property type="match status" value="1"/>
</dbReference>
<keyword evidence="3" id="KW-0808">Transferase</keyword>
<dbReference type="InterPro" id="IPR004399">
    <property type="entry name" value="HMP/HMP-P_kinase_dom"/>
</dbReference>
<proteinExistence type="predicted"/>
<dbReference type="GO" id="GO:0009228">
    <property type="term" value="P:thiamine biosynthetic process"/>
    <property type="evidence" value="ECO:0007669"/>
    <property type="project" value="InterPro"/>
</dbReference>
<evidence type="ECO:0000256" key="7">
    <source>
        <dbReference type="SAM" id="MobiDB-lite"/>
    </source>
</evidence>
<dbReference type="GO" id="GO:0005524">
    <property type="term" value="F:ATP binding"/>
    <property type="evidence" value="ECO:0007669"/>
    <property type="project" value="UniProtKB-KW"/>
</dbReference>
<keyword evidence="6" id="KW-0067">ATP-binding</keyword>
<dbReference type="PANTHER" id="PTHR20858">
    <property type="entry name" value="PHOSPHOMETHYLPYRIMIDINE KINASE"/>
    <property type="match status" value="1"/>
</dbReference>
<organism evidence="9 10">
    <name type="scientific">Paracidovorax cattleyae</name>
    <dbReference type="NCBI Taxonomy" id="80868"/>
    <lineage>
        <taxon>Bacteria</taxon>
        <taxon>Pseudomonadati</taxon>
        <taxon>Pseudomonadota</taxon>
        <taxon>Betaproteobacteria</taxon>
        <taxon>Burkholderiales</taxon>
        <taxon>Comamonadaceae</taxon>
        <taxon>Paracidovorax</taxon>
    </lineage>
</organism>
<dbReference type="CDD" id="cd01169">
    <property type="entry name" value="HMPP_kinase"/>
    <property type="match status" value="1"/>
</dbReference>
<dbReference type="Pfam" id="PF08543">
    <property type="entry name" value="Phos_pyr_kin"/>
    <property type="match status" value="1"/>
</dbReference>
<evidence type="ECO:0000256" key="3">
    <source>
        <dbReference type="ARBA" id="ARBA00022679"/>
    </source>
</evidence>
<dbReference type="RefSeq" id="WP_092832246.1">
    <property type="nucleotide sequence ID" value="NZ_CP028290.1"/>
</dbReference>
<evidence type="ECO:0000256" key="6">
    <source>
        <dbReference type="ARBA" id="ARBA00022840"/>
    </source>
</evidence>
<dbReference type="GO" id="GO:0008972">
    <property type="term" value="F:phosphomethylpyrimidine kinase activity"/>
    <property type="evidence" value="ECO:0007669"/>
    <property type="project" value="InterPro"/>
</dbReference>
<evidence type="ECO:0000313" key="9">
    <source>
        <dbReference type="EMBL" id="SDO73615.1"/>
    </source>
</evidence>
<dbReference type="InterPro" id="IPR013749">
    <property type="entry name" value="PM/HMP-P_kinase-1"/>
</dbReference>
<name>A0A1H0LZQ0_9BURK</name>
<dbReference type="UniPathway" id="UPA00060">
    <property type="reaction ID" value="UER00138"/>
</dbReference>
<dbReference type="InterPro" id="IPR029056">
    <property type="entry name" value="Ribokinase-like"/>
</dbReference>
<dbReference type="Proteomes" id="UP000199317">
    <property type="component" value="Unassembled WGS sequence"/>
</dbReference>
<dbReference type="AlphaFoldDB" id="A0A1H0LZQ0"/>
<dbReference type="GO" id="GO:0008902">
    <property type="term" value="F:hydroxymethylpyrimidine kinase activity"/>
    <property type="evidence" value="ECO:0007669"/>
    <property type="project" value="UniProtKB-EC"/>
</dbReference>
<gene>
    <name evidence="9" type="ORF">SAMN04489708_10354</name>
</gene>
<evidence type="ECO:0000256" key="4">
    <source>
        <dbReference type="ARBA" id="ARBA00022741"/>
    </source>
</evidence>
<keyword evidence="4" id="KW-0547">Nucleotide-binding</keyword>
<dbReference type="OrthoDB" id="9810880at2"/>
<dbReference type="EMBL" id="FNJL01000003">
    <property type="protein sequence ID" value="SDO73615.1"/>
    <property type="molecule type" value="Genomic_DNA"/>
</dbReference>
<evidence type="ECO:0000256" key="1">
    <source>
        <dbReference type="ARBA" id="ARBA00004948"/>
    </source>
</evidence>
<feature type="region of interest" description="Disordered" evidence="7">
    <location>
        <begin position="272"/>
        <end position="299"/>
    </location>
</feature>
<feature type="domain" description="Pyridoxamine kinase/Phosphomethylpyrimidine kinase" evidence="8">
    <location>
        <begin position="30"/>
        <end position="277"/>
    </location>
</feature>
<dbReference type="FunFam" id="3.40.1190.20:FF:000003">
    <property type="entry name" value="Phosphomethylpyrimidine kinase ThiD"/>
    <property type="match status" value="1"/>
</dbReference>
<dbReference type="GO" id="GO:0009229">
    <property type="term" value="P:thiamine diphosphate biosynthetic process"/>
    <property type="evidence" value="ECO:0007669"/>
    <property type="project" value="UniProtKB-UniPathway"/>
</dbReference>
<evidence type="ECO:0000313" key="10">
    <source>
        <dbReference type="Proteomes" id="UP000199317"/>
    </source>
</evidence>
<dbReference type="EC" id="2.7.1.49" evidence="2"/>
<accession>A0A1H0LZQ0</accession>
<comment type="pathway">
    <text evidence="1">Cofactor biosynthesis; thiamine diphosphate biosynthesis.</text>
</comment>
<dbReference type="GO" id="GO:0005829">
    <property type="term" value="C:cytosol"/>
    <property type="evidence" value="ECO:0007669"/>
    <property type="project" value="TreeGrafter"/>
</dbReference>
<dbReference type="Gene3D" id="3.40.1190.20">
    <property type="match status" value="1"/>
</dbReference>
<evidence type="ECO:0000256" key="5">
    <source>
        <dbReference type="ARBA" id="ARBA00022777"/>
    </source>
</evidence>
<protein>
    <recommendedName>
        <fullName evidence="2">hydroxymethylpyrimidine kinase</fullName>
        <ecNumber evidence="2">2.7.1.49</ecNumber>
    </recommendedName>
</protein>